<dbReference type="InterPro" id="IPR052022">
    <property type="entry name" value="26kDa_periplasmic_antigen"/>
</dbReference>
<evidence type="ECO:0000256" key="1">
    <source>
        <dbReference type="SAM" id="SignalP"/>
    </source>
</evidence>
<dbReference type="RefSeq" id="WP_182041599.1">
    <property type="nucleotide sequence ID" value="NZ_PDLY01000005.1"/>
</dbReference>
<dbReference type="InterPro" id="IPR007497">
    <property type="entry name" value="SIMPL/DUF541"/>
</dbReference>
<sequence>MSLRHPLNRLCLTALATGCLLGGAIISAAPAHAVPDGGAVVASPPPPPHPHGTLLAFSVSDEARAKPDTLSIRFSARTEGPSPTGTQQQLNQLVSSAMAVLKDQSDVKSTADSYTVGEEYGPHNRKSWVARQSLTLSSQNRDTLLSVAEKLQKLGLGIEDMQWTLNPETREKLEQQARLGALKKLRQQAEEDAAALGQTLLGLERVRIGGHGPGGGFEPHPPLGAPPMLMMAEARSAAPPPESTADMQSVRVTVSAMARLADRDAPSP</sequence>
<protein>
    <recommendedName>
        <fullName evidence="4">DUF541 domain-containing protein</fullName>
    </recommendedName>
</protein>
<dbReference type="PANTHER" id="PTHR34387">
    <property type="entry name" value="SLR1258 PROTEIN"/>
    <property type="match status" value="1"/>
</dbReference>
<evidence type="ECO:0008006" key="4">
    <source>
        <dbReference type="Google" id="ProtNLM"/>
    </source>
</evidence>
<keyword evidence="1" id="KW-0732">Signal</keyword>
<comment type="caution">
    <text evidence="2">The sequence shown here is derived from an EMBL/GenBank/DDBJ whole genome shotgun (WGS) entry which is preliminary data.</text>
</comment>
<proteinExistence type="predicted"/>
<accession>A0ABR5ZV32</accession>
<dbReference type="Gene3D" id="3.30.110.170">
    <property type="entry name" value="Protein of unknown function (DUF541), domain 1"/>
    <property type="match status" value="1"/>
</dbReference>
<evidence type="ECO:0000313" key="3">
    <source>
        <dbReference type="Proteomes" id="UP000765338"/>
    </source>
</evidence>
<dbReference type="Pfam" id="PF04402">
    <property type="entry name" value="SIMPL"/>
    <property type="match status" value="1"/>
</dbReference>
<dbReference type="EMBL" id="PDLY01000005">
    <property type="protein sequence ID" value="MBA5728034.1"/>
    <property type="molecule type" value="Genomic_DNA"/>
</dbReference>
<organism evidence="2 3">
    <name type="scientific">Bombella mellum</name>
    <dbReference type="NCBI Taxonomy" id="2039288"/>
    <lineage>
        <taxon>Bacteria</taxon>
        <taxon>Pseudomonadati</taxon>
        <taxon>Pseudomonadota</taxon>
        <taxon>Alphaproteobacteria</taxon>
        <taxon>Acetobacterales</taxon>
        <taxon>Acetobacteraceae</taxon>
        <taxon>Bombella</taxon>
    </lineage>
</organism>
<feature type="chain" id="PRO_5046656862" description="DUF541 domain-containing protein" evidence="1">
    <location>
        <begin position="34"/>
        <end position="268"/>
    </location>
</feature>
<feature type="signal peptide" evidence="1">
    <location>
        <begin position="1"/>
        <end position="33"/>
    </location>
</feature>
<dbReference type="Proteomes" id="UP000765338">
    <property type="component" value="Unassembled WGS sequence"/>
</dbReference>
<name>A0ABR5ZV32_9PROT</name>
<dbReference type="PANTHER" id="PTHR34387:SF2">
    <property type="entry name" value="SLR1258 PROTEIN"/>
    <property type="match status" value="1"/>
</dbReference>
<reference evidence="2 3" key="1">
    <citation type="submission" date="2017-10" db="EMBL/GenBank/DDBJ databases">
        <authorList>
            <person name="Jakob F."/>
        </authorList>
    </citation>
    <scope>NUCLEOTIDE SEQUENCE [LARGE SCALE GENOMIC DNA]</scope>
    <source>
        <strain evidence="2 3">TMW 2.1889</strain>
    </source>
</reference>
<keyword evidence="3" id="KW-1185">Reference proteome</keyword>
<gene>
    <name evidence="2" type="ORF">CPA56_08625</name>
</gene>
<evidence type="ECO:0000313" key="2">
    <source>
        <dbReference type="EMBL" id="MBA5728034.1"/>
    </source>
</evidence>
<dbReference type="Gene3D" id="3.30.70.2970">
    <property type="entry name" value="Protein of unknown function (DUF541), domain 2"/>
    <property type="match status" value="1"/>
</dbReference>